<dbReference type="SUPFAM" id="SSF51735">
    <property type="entry name" value="NAD(P)-binding Rossmann-fold domains"/>
    <property type="match status" value="1"/>
</dbReference>
<dbReference type="PANTHER" id="PTHR48075:SF5">
    <property type="entry name" value="3-HYDROXYBUTYRYL-COA DEHYDROGENASE"/>
    <property type="match status" value="1"/>
</dbReference>
<comment type="similarity">
    <text evidence="1">Belongs to the 3-hydroxyacyl-CoA dehydrogenase family.</text>
</comment>
<dbReference type="InterPro" id="IPR006176">
    <property type="entry name" value="3-OHacyl-CoA_DH_NAD-bd"/>
</dbReference>
<dbReference type="OrthoDB" id="9775332at2"/>
<dbReference type="NCBIfam" id="NF004474">
    <property type="entry name" value="PRK05808.1"/>
    <property type="match status" value="1"/>
</dbReference>
<evidence type="ECO:0000256" key="4">
    <source>
        <dbReference type="PIRSR" id="PIRSR000105-2"/>
    </source>
</evidence>
<keyword evidence="4" id="KW-0520">NAD</keyword>
<dbReference type="InterPro" id="IPR036291">
    <property type="entry name" value="NAD(P)-bd_dom_sf"/>
</dbReference>
<dbReference type="Gene3D" id="1.10.1040.10">
    <property type="entry name" value="N-(1-d-carboxylethyl)-l-norvaline Dehydrogenase, domain 2"/>
    <property type="match status" value="1"/>
</dbReference>
<dbReference type="KEGG" id="din:Selin_1398"/>
<dbReference type="NCBIfam" id="NF005875">
    <property type="entry name" value="PRK07819.1"/>
    <property type="match status" value="1"/>
</dbReference>
<feature type="binding site" evidence="4">
    <location>
        <position position="117"/>
    </location>
    <ligand>
        <name>NAD(+)</name>
        <dbReference type="ChEBI" id="CHEBI:57540"/>
    </ligand>
</feature>
<dbReference type="Pfam" id="PF02737">
    <property type="entry name" value="3HCDH_N"/>
    <property type="match status" value="1"/>
</dbReference>
<feature type="domain" description="3-hydroxyacyl-CoA dehydrogenase C-terminal" evidence="5">
    <location>
        <begin position="184"/>
        <end position="280"/>
    </location>
</feature>
<dbReference type="GO" id="GO:0006631">
    <property type="term" value="P:fatty acid metabolic process"/>
    <property type="evidence" value="ECO:0007669"/>
    <property type="project" value="InterPro"/>
</dbReference>
<sequence>MQYIGVVGAGQMGSGIAQVCAQYGYKVIIHDMSEEQLKRCVAGIEKNLIRQVEKGKLEENAIRPILGRIGCTRSLKEFQSCDIAIEAVTEKFMAKLETLQHLDDILKPEAIIASNTSSISITRLASNTRRPERFIGLHFMNPVPVMGLVEIIRGLGTSEETFSRARQLVESMDKEVAISADYPGFIVNRILIPMINEAICTLHEGVATAEDIDLAMRLGTNQPMGPLALADLIGLDTVLSIMEVLFDGFKDSKYRPCPLLTQMVAAGRLGRKSGQGFYSYP</sequence>
<gene>
    <name evidence="7" type="ordered locus">Selin_1398</name>
</gene>
<evidence type="ECO:0000256" key="2">
    <source>
        <dbReference type="ARBA" id="ARBA00023002"/>
    </source>
</evidence>
<dbReference type="PROSITE" id="PS00067">
    <property type="entry name" value="3HCDH"/>
    <property type="match status" value="1"/>
</dbReference>
<accession>E6W697</accession>
<protein>
    <submittedName>
        <fullName evidence="7">3-hydroxyacyl-CoA dehydrogenase NAD-binding protein</fullName>
    </submittedName>
</protein>
<dbReference type="InterPro" id="IPR008927">
    <property type="entry name" value="6-PGluconate_DH-like_C_sf"/>
</dbReference>
<evidence type="ECO:0000256" key="1">
    <source>
        <dbReference type="ARBA" id="ARBA00009463"/>
    </source>
</evidence>
<dbReference type="InParanoid" id="E6W697"/>
<feature type="domain" description="3-hydroxyacyl-CoA dehydrogenase NAD binding" evidence="6">
    <location>
        <begin position="4"/>
        <end position="177"/>
    </location>
</feature>
<dbReference type="InterPro" id="IPR022694">
    <property type="entry name" value="3-OHacyl-CoA_DH"/>
</dbReference>
<dbReference type="FunCoup" id="E6W697">
    <property type="interactions" value="267"/>
</dbReference>
<dbReference type="Pfam" id="PF00725">
    <property type="entry name" value="3HCDH"/>
    <property type="match status" value="1"/>
</dbReference>
<dbReference type="SUPFAM" id="SSF48179">
    <property type="entry name" value="6-phosphogluconate dehydrogenase C-terminal domain-like"/>
    <property type="match status" value="1"/>
</dbReference>
<evidence type="ECO:0000259" key="5">
    <source>
        <dbReference type="Pfam" id="PF00725"/>
    </source>
</evidence>
<keyword evidence="2" id="KW-0560">Oxidoreductase</keyword>
<feature type="binding site" evidence="4">
    <location>
        <position position="31"/>
    </location>
    <ligand>
        <name>NAD(+)</name>
        <dbReference type="ChEBI" id="CHEBI:57540"/>
    </ligand>
</feature>
<dbReference type="HOGENOM" id="CLU_009834_2_0_0"/>
<organism evidence="7 8">
    <name type="scientific">Desulfurispirillum indicum (strain ATCC BAA-1389 / DSM 22839 / S5)</name>
    <dbReference type="NCBI Taxonomy" id="653733"/>
    <lineage>
        <taxon>Bacteria</taxon>
        <taxon>Pseudomonadati</taxon>
        <taxon>Chrysiogenota</taxon>
        <taxon>Chrysiogenia</taxon>
        <taxon>Chrysiogenales</taxon>
        <taxon>Chrysiogenaceae</taxon>
        <taxon>Desulfurispirillum</taxon>
    </lineage>
</organism>
<reference evidence="7 8" key="1">
    <citation type="submission" date="2010-12" db="EMBL/GenBank/DDBJ databases">
        <title>Complete sequence of Desulfurispirillum indicum S5.</title>
        <authorList>
            <consortium name="US DOE Joint Genome Institute"/>
            <person name="Lucas S."/>
            <person name="Copeland A."/>
            <person name="Lapidus A."/>
            <person name="Cheng J.-F."/>
            <person name="Goodwin L."/>
            <person name="Pitluck S."/>
            <person name="Chertkov O."/>
            <person name="Held B."/>
            <person name="Detter J.C."/>
            <person name="Han C."/>
            <person name="Tapia R."/>
            <person name="Land M."/>
            <person name="Hauser L."/>
            <person name="Kyrpides N."/>
            <person name="Ivanova N."/>
            <person name="Mikhailova N."/>
            <person name="Haggblom M."/>
            <person name="Rauschenbach I."/>
            <person name="Bini E."/>
            <person name="Woyke T."/>
        </authorList>
    </citation>
    <scope>NUCLEOTIDE SEQUENCE [LARGE SCALE GENOMIC DNA]</scope>
    <source>
        <strain evidence="8">ATCC BAA-1389 / DSM 22839 / S5</strain>
    </source>
</reference>
<proteinExistence type="inferred from homology"/>
<name>E6W697_DESIS</name>
<dbReference type="AlphaFoldDB" id="E6W697"/>
<evidence type="ECO:0000313" key="8">
    <source>
        <dbReference type="Proteomes" id="UP000002572"/>
    </source>
</evidence>
<dbReference type="FunFam" id="3.40.50.720:FF:000009">
    <property type="entry name" value="Fatty oxidation complex, alpha subunit"/>
    <property type="match status" value="1"/>
</dbReference>
<dbReference type="RefSeq" id="WP_013506014.1">
    <property type="nucleotide sequence ID" value="NC_014836.1"/>
</dbReference>
<evidence type="ECO:0000259" key="6">
    <source>
        <dbReference type="Pfam" id="PF02737"/>
    </source>
</evidence>
<feature type="binding site" evidence="4">
    <location>
        <position position="141"/>
    </location>
    <ligand>
        <name>NAD(+)</name>
        <dbReference type="ChEBI" id="CHEBI:57540"/>
    </ligand>
</feature>
<dbReference type="InterPro" id="IPR006108">
    <property type="entry name" value="3HC_DH_C"/>
</dbReference>
<dbReference type="GO" id="GO:0016616">
    <property type="term" value="F:oxidoreductase activity, acting on the CH-OH group of donors, NAD or NADP as acceptor"/>
    <property type="evidence" value="ECO:0007669"/>
    <property type="project" value="InterPro"/>
</dbReference>
<dbReference type="STRING" id="653733.Selin_1398"/>
<feature type="binding site" evidence="4">
    <location>
        <position position="272"/>
    </location>
    <ligand>
        <name>NAD(+)</name>
        <dbReference type="ChEBI" id="CHEBI:57540"/>
    </ligand>
</feature>
<feature type="binding site" evidence="4">
    <location>
        <position position="90"/>
    </location>
    <ligand>
        <name>NAD(+)</name>
        <dbReference type="ChEBI" id="CHEBI:57540"/>
    </ligand>
</feature>
<dbReference type="eggNOG" id="COG1250">
    <property type="taxonomic scope" value="Bacteria"/>
</dbReference>
<dbReference type="PANTHER" id="PTHR48075">
    <property type="entry name" value="3-HYDROXYACYL-COA DEHYDROGENASE FAMILY PROTEIN"/>
    <property type="match status" value="1"/>
</dbReference>
<evidence type="ECO:0000313" key="7">
    <source>
        <dbReference type="EMBL" id="ADU66133.1"/>
    </source>
</evidence>
<dbReference type="EMBL" id="CP002432">
    <property type="protein sequence ID" value="ADU66133.1"/>
    <property type="molecule type" value="Genomic_DNA"/>
</dbReference>
<dbReference type="InterPro" id="IPR013328">
    <property type="entry name" value="6PGD_dom2"/>
</dbReference>
<dbReference type="InterPro" id="IPR006180">
    <property type="entry name" value="3-OHacyl-CoA_DH_CS"/>
</dbReference>
<feature type="binding site" evidence="4">
    <location>
        <position position="95"/>
    </location>
    <ligand>
        <name>NAD(+)</name>
        <dbReference type="ChEBI" id="CHEBI:57540"/>
    </ligand>
</feature>
<feature type="site" description="Important for catalytic activity" evidence="3">
    <location>
        <position position="138"/>
    </location>
</feature>
<dbReference type="PIRSF" id="PIRSF000105">
    <property type="entry name" value="HCDH"/>
    <property type="match status" value="1"/>
</dbReference>
<feature type="binding site" evidence="4">
    <location>
        <begin position="8"/>
        <end position="13"/>
    </location>
    <ligand>
        <name>NAD(+)</name>
        <dbReference type="ChEBI" id="CHEBI:57540"/>
    </ligand>
</feature>
<dbReference type="GO" id="GO:0070403">
    <property type="term" value="F:NAD+ binding"/>
    <property type="evidence" value="ECO:0007669"/>
    <property type="project" value="InterPro"/>
</dbReference>
<evidence type="ECO:0000256" key="3">
    <source>
        <dbReference type="PIRSR" id="PIRSR000105-1"/>
    </source>
</evidence>
<keyword evidence="8" id="KW-1185">Reference proteome</keyword>
<dbReference type="Gene3D" id="3.40.50.720">
    <property type="entry name" value="NAD(P)-binding Rossmann-like Domain"/>
    <property type="match status" value="1"/>
</dbReference>
<dbReference type="Proteomes" id="UP000002572">
    <property type="component" value="Chromosome"/>
</dbReference>